<gene>
    <name evidence="3" type="primary">LOC106066717</name>
</gene>
<reference evidence="3" key="1">
    <citation type="submission" date="2025-08" db="UniProtKB">
        <authorList>
            <consortium name="RefSeq"/>
        </authorList>
    </citation>
    <scope>IDENTIFICATION</scope>
</reference>
<dbReference type="Proteomes" id="UP001165740">
    <property type="component" value="Chromosome 12"/>
</dbReference>
<keyword evidence="2" id="KW-1185">Reference proteome</keyword>
<keyword evidence="1" id="KW-1133">Transmembrane helix</keyword>
<name>A0A9W2YHD3_BIOGL</name>
<dbReference type="GeneID" id="106066717"/>
<evidence type="ECO:0000256" key="1">
    <source>
        <dbReference type="SAM" id="Phobius"/>
    </source>
</evidence>
<dbReference type="OrthoDB" id="10360289at2759"/>
<sequence length="251" mass="29011">MIECDRHNILMLRDNTLDIRCRLRASVNQLIIYTHEPREFCSIHFYDEKICYETNEKTDERPNIVCKSSCDCIFDCDTRYNRSLGYSLSKHEDLLRSQEFVLEKQNNLLESTSFVSFVLIGGLSATILILLLVVCLICKLYRLLLRVSLTERKVVKRKQRVQSPSCSEEEQRSIKRGSSIYLNVKKHFQLNNTHMALGGGGDTGDVQLKLDTFTTAGSDQSKFRSSAQTENVEEDLYEKLSMKNHQSETKY</sequence>
<evidence type="ECO:0000313" key="2">
    <source>
        <dbReference type="Proteomes" id="UP001165740"/>
    </source>
</evidence>
<accession>A0A9W2YHD3</accession>
<dbReference type="AlphaFoldDB" id="A0A9W2YHD3"/>
<dbReference type="RefSeq" id="XP_055862122.1">
    <property type="nucleotide sequence ID" value="XM_056006147.1"/>
</dbReference>
<evidence type="ECO:0000313" key="3">
    <source>
        <dbReference type="RefSeq" id="XP_055862122.1"/>
    </source>
</evidence>
<keyword evidence="1" id="KW-0472">Membrane</keyword>
<feature type="transmembrane region" description="Helical" evidence="1">
    <location>
        <begin position="114"/>
        <end position="138"/>
    </location>
</feature>
<proteinExistence type="predicted"/>
<protein>
    <submittedName>
        <fullName evidence="3">Uncharacterized protein LOC106066717</fullName>
    </submittedName>
</protein>
<keyword evidence="1" id="KW-0812">Transmembrane</keyword>
<organism evidence="2 3">
    <name type="scientific">Biomphalaria glabrata</name>
    <name type="common">Bloodfluke planorb</name>
    <name type="synonym">Freshwater snail</name>
    <dbReference type="NCBI Taxonomy" id="6526"/>
    <lineage>
        <taxon>Eukaryota</taxon>
        <taxon>Metazoa</taxon>
        <taxon>Spiralia</taxon>
        <taxon>Lophotrochozoa</taxon>
        <taxon>Mollusca</taxon>
        <taxon>Gastropoda</taxon>
        <taxon>Heterobranchia</taxon>
        <taxon>Euthyneura</taxon>
        <taxon>Panpulmonata</taxon>
        <taxon>Hygrophila</taxon>
        <taxon>Lymnaeoidea</taxon>
        <taxon>Planorbidae</taxon>
        <taxon>Biomphalaria</taxon>
    </lineage>
</organism>